<feature type="compositionally biased region" description="Basic and acidic residues" evidence="1">
    <location>
        <begin position="25"/>
        <end position="35"/>
    </location>
</feature>
<organism evidence="2 3">
    <name type="scientific">Streptomyces tauricus</name>
    <dbReference type="NCBI Taxonomy" id="68274"/>
    <lineage>
        <taxon>Bacteria</taxon>
        <taxon>Bacillati</taxon>
        <taxon>Actinomycetota</taxon>
        <taxon>Actinomycetes</taxon>
        <taxon>Kitasatosporales</taxon>
        <taxon>Streptomycetaceae</taxon>
        <taxon>Streptomyces</taxon>
        <taxon>Streptomyces aurantiacus group</taxon>
    </lineage>
</organism>
<evidence type="ECO:0000313" key="3">
    <source>
        <dbReference type="Proteomes" id="UP001432166"/>
    </source>
</evidence>
<dbReference type="InterPro" id="IPR022062">
    <property type="entry name" value="DUF3618"/>
</dbReference>
<proteinExistence type="predicted"/>
<keyword evidence="3" id="KW-1185">Reference proteome</keyword>
<dbReference type="EMBL" id="CP108133">
    <property type="protein sequence ID" value="WTP52531.1"/>
    <property type="molecule type" value="Genomic_DNA"/>
</dbReference>
<accession>A0ABZ1JPK4</accession>
<reference evidence="2" key="1">
    <citation type="submission" date="2022-10" db="EMBL/GenBank/DDBJ databases">
        <title>The complete genomes of actinobacterial strains from the NBC collection.</title>
        <authorList>
            <person name="Joergensen T.S."/>
            <person name="Alvarez Arevalo M."/>
            <person name="Sterndorff E.B."/>
            <person name="Faurdal D."/>
            <person name="Vuksanovic O."/>
            <person name="Mourched A.-S."/>
            <person name="Charusanti P."/>
            <person name="Shaw S."/>
            <person name="Blin K."/>
            <person name="Weber T."/>
        </authorList>
    </citation>
    <scope>NUCLEOTIDE SEQUENCE</scope>
    <source>
        <strain evidence="2">NBC_00189</strain>
    </source>
</reference>
<name>A0ABZ1JPK4_9ACTN</name>
<gene>
    <name evidence="2" type="ORF">OG288_31965</name>
</gene>
<dbReference type="Pfam" id="PF12277">
    <property type="entry name" value="DUF3618"/>
    <property type="match status" value="1"/>
</dbReference>
<protein>
    <submittedName>
        <fullName evidence="2">DUF3618 domain-containing protein</fullName>
    </submittedName>
</protein>
<feature type="region of interest" description="Disordered" evidence="1">
    <location>
        <begin position="1"/>
        <end position="42"/>
    </location>
</feature>
<sequence length="165" mass="17267">MKDTNEPVEIGGASDKPAAGAEGPEELRRQIEETRSQLGDTVEELAAKADVKGRAKARGAELKGKASDAGHTVQGKAVQAGHVVQEKATEAGHVVQEKATEAGHVVQEKASWVGHAVQERVPQPVRDAATAVVQAGRRNPKPVLIAGAGVVVAAGLLRRRHNGHR</sequence>
<evidence type="ECO:0000313" key="2">
    <source>
        <dbReference type="EMBL" id="WTP52531.1"/>
    </source>
</evidence>
<dbReference type="Proteomes" id="UP001432166">
    <property type="component" value="Chromosome"/>
</dbReference>
<dbReference type="RefSeq" id="WP_265649127.1">
    <property type="nucleotide sequence ID" value="NZ_CP108133.1"/>
</dbReference>
<evidence type="ECO:0000256" key="1">
    <source>
        <dbReference type="SAM" id="MobiDB-lite"/>
    </source>
</evidence>